<gene>
    <name evidence="2" type="ORF">I8D64_05455</name>
</gene>
<evidence type="ECO:0000313" key="3">
    <source>
        <dbReference type="Proteomes" id="UP000612352"/>
    </source>
</evidence>
<name>A0ABS1B874_9MICO</name>
<dbReference type="Pfam" id="PF00583">
    <property type="entry name" value="Acetyltransf_1"/>
    <property type="match status" value="1"/>
</dbReference>
<comment type="caution">
    <text evidence="2">The sequence shown here is derived from an EMBL/GenBank/DDBJ whole genome shotgun (WGS) entry which is preliminary data.</text>
</comment>
<dbReference type="SUPFAM" id="SSF55729">
    <property type="entry name" value="Acyl-CoA N-acyltransferases (Nat)"/>
    <property type="match status" value="1"/>
</dbReference>
<dbReference type="Gene3D" id="3.40.630.30">
    <property type="match status" value="1"/>
</dbReference>
<dbReference type="EMBL" id="JAEDAJ010000002">
    <property type="protein sequence ID" value="MBK0330845.1"/>
    <property type="molecule type" value="Genomic_DNA"/>
</dbReference>
<reference evidence="2 3" key="1">
    <citation type="submission" date="2020-12" db="EMBL/GenBank/DDBJ databases">
        <title>Brachybacterium sp. MASK1Z-5, whole genome shotgun sequence.</title>
        <authorList>
            <person name="Tuo L."/>
        </authorList>
    </citation>
    <scope>NUCLEOTIDE SEQUENCE [LARGE SCALE GENOMIC DNA]</scope>
    <source>
        <strain evidence="2 3">MASK1Z-5</strain>
    </source>
</reference>
<dbReference type="Proteomes" id="UP000612352">
    <property type="component" value="Unassembled WGS sequence"/>
</dbReference>
<protein>
    <submittedName>
        <fullName evidence="2">GNAT family N-acetyltransferase</fullName>
    </submittedName>
</protein>
<evidence type="ECO:0000313" key="2">
    <source>
        <dbReference type="EMBL" id="MBK0330845.1"/>
    </source>
</evidence>
<dbReference type="PROSITE" id="PS51186">
    <property type="entry name" value="GNAT"/>
    <property type="match status" value="1"/>
</dbReference>
<evidence type="ECO:0000259" key="1">
    <source>
        <dbReference type="PROSITE" id="PS51186"/>
    </source>
</evidence>
<organism evidence="2 3">
    <name type="scientific">Brachybacterium halotolerans</name>
    <dbReference type="NCBI Taxonomy" id="2795215"/>
    <lineage>
        <taxon>Bacteria</taxon>
        <taxon>Bacillati</taxon>
        <taxon>Actinomycetota</taxon>
        <taxon>Actinomycetes</taxon>
        <taxon>Micrococcales</taxon>
        <taxon>Dermabacteraceae</taxon>
        <taxon>Brachybacterium</taxon>
    </lineage>
</organism>
<accession>A0ABS1B874</accession>
<sequence length="126" mass="13434">MSLLATAFAGGATARTDRARALVRSRHSWVLRGDDGRVLAAIAAGPTSDASTWAVEALAVRKASGRRGYGRRILRELRRTLPEGVGLMAETDADVVGFYAACGFSTHSLGEVYPGVERFRCVAAPR</sequence>
<keyword evidence="3" id="KW-1185">Reference proteome</keyword>
<dbReference type="InterPro" id="IPR000182">
    <property type="entry name" value="GNAT_dom"/>
</dbReference>
<dbReference type="InterPro" id="IPR016181">
    <property type="entry name" value="Acyl_CoA_acyltransferase"/>
</dbReference>
<feature type="domain" description="N-acetyltransferase" evidence="1">
    <location>
        <begin position="1"/>
        <end position="122"/>
    </location>
</feature>
<proteinExistence type="predicted"/>